<name>A0A813GAA9_POLGL</name>
<dbReference type="Proteomes" id="UP000654075">
    <property type="component" value="Unassembled WGS sequence"/>
</dbReference>
<dbReference type="AlphaFoldDB" id="A0A813GAA9"/>
<protein>
    <submittedName>
        <fullName evidence="1">Uncharacterized protein</fullName>
    </submittedName>
</protein>
<evidence type="ECO:0000313" key="1">
    <source>
        <dbReference type="EMBL" id="CAE8619619.1"/>
    </source>
</evidence>
<comment type="caution">
    <text evidence="1">The sequence shown here is derived from an EMBL/GenBank/DDBJ whole genome shotgun (WGS) entry which is preliminary data.</text>
</comment>
<proteinExistence type="predicted"/>
<organism evidence="1 2">
    <name type="scientific">Polarella glacialis</name>
    <name type="common">Dinoflagellate</name>
    <dbReference type="NCBI Taxonomy" id="89957"/>
    <lineage>
        <taxon>Eukaryota</taxon>
        <taxon>Sar</taxon>
        <taxon>Alveolata</taxon>
        <taxon>Dinophyceae</taxon>
        <taxon>Suessiales</taxon>
        <taxon>Suessiaceae</taxon>
        <taxon>Polarella</taxon>
    </lineage>
</organism>
<sequence length="185" mass="20247">ADETYLPFAPSPEANVERLRFISSLHIEPSVFCYAFNAPPIFTPSRRFSEVKMANTFSHVRSQDPDAFVARRSASSPPKIIKVISSSKQQESEAVRPEANQGGVAPIKAASAGHVASSVSKPTAAASATTASSAIYKKAGKHDGRKRLRGEKRFLTTWPSKWLSTIAEEVQPQIIAEKVHPKRYL</sequence>
<dbReference type="EMBL" id="CAJNNV010027186">
    <property type="protein sequence ID" value="CAE8619619.1"/>
    <property type="molecule type" value="Genomic_DNA"/>
</dbReference>
<gene>
    <name evidence="1" type="ORF">PGLA1383_LOCUS37204</name>
</gene>
<evidence type="ECO:0000313" key="2">
    <source>
        <dbReference type="Proteomes" id="UP000654075"/>
    </source>
</evidence>
<keyword evidence="2" id="KW-1185">Reference proteome</keyword>
<accession>A0A813GAA9</accession>
<reference evidence="1" key="1">
    <citation type="submission" date="2021-02" db="EMBL/GenBank/DDBJ databases">
        <authorList>
            <person name="Dougan E. K."/>
            <person name="Rhodes N."/>
            <person name="Thang M."/>
            <person name="Chan C."/>
        </authorList>
    </citation>
    <scope>NUCLEOTIDE SEQUENCE</scope>
</reference>
<feature type="non-terminal residue" evidence="1">
    <location>
        <position position="1"/>
    </location>
</feature>